<keyword evidence="1" id="KW-0732">Signal</keyword>
<feature type="chain" id="PRO_5042547373" evidence="1">
    <location>
        <begin position="36"/>
        <end position="409"/>
    </location>
</feature>
<reference evidence="2 3" key="1">
    <citation type="submission" date="2020-11" db="EMBL/GenBank/DDBJ databases">
        <title>Complete and Circularized Genome Assembly of a human isolate of Vibrio navarrensis biotype pommerensis with MiSeq and MinION Sequence Data.</title>
        <authorList>
            <person name="Schwartz K."/>
            <person name="Borowiak M."/>
            <person name="Deneke C."/>
            <person name="Balau V."/>
            <person name="Metelmann C."/>
            <person name="Strauch E."/>
        </authorList>
    </citation>
    <scope>NUCLEOTIDE SEQUENCE [LARGE SCALE GENOMIC DNA]</scope>
    <source>
        <strain evidence="2 3">20-VB00237</strain>
    </source>
</reference>
<accession>A0AAJ4IAD7</accession>
<organism evidence="2 3">
    <name type="scientific">Vibrio navarrensis</name>
    <dbReference type="NCBI Taxonomy" id="29495"/>
    <lineage>
        <taxon>Bacteria</taxon>
        <taxon>Pseudomonadati</taxon>
        <taxon>Pseudomonadota</taxon>
        <taxon>Gammaproteobacteria</taxon>
        <taxon>Vibrionales</taxon>
        <taxon>Vibrionaceae</taxon>
        <taxon>Vibrio</taxon>
    </lineage>
</organism>
<evidence type="ECO:0000256" key="1">
    <source>
        <dbReference type="SAM" id="SignalP"/>
    </source>
</evidence>
<evidence type="ECO:0000313" key="3">
    <source>
        <dbReference type="Proteomes" id="UP000594435"/>
    </source>
</evidence>
<sequence>MLTYLNDPSSTTPHKSTTKCALLFFSLAVSSTVFAGPPNEYIKSLTVNRIGQGPIYGNGVMTAKISIGYEVADGFSATPDGTGYRVYNTDDALIFSGWFTDEHDNGYLHQISSYNNYSQEYSQESTRSSDNKEYLTRYVGADKSNTSDTVEFCIYQSFKIYDTTGGLIDEHYTVNTCDSGNANSIVTLTSTPPLYLSRQDFYFENPVLEDNGKIVKIYSRPLFQTSNSHHVKEVRWWSPEVFDQYNSLHENSAIMADYTKINNSSTEAVYNYLATFFMGKDTHYRYIDDTLYGQPSKDGTIPSYSGNNYVGSFIVADFSYDQGSPSNTINKSYFMNRDAVCAKEISGIYIGQTICTNVANHQPLYSDSTGRWPSQKAYSHSILKVIDVYGTMSDISFGYDGNRMVNFSE</sequence>
<proteinExistence type="predicted"/>
<feature type="signal peptide" evidence="1">
    <location>
        <begin position="1"/>
        <end position="35"/>
    </location>
</feature>
<gene>
    <name evidence="2" type="ORF">I3X05_13175</name>
</gene>
<protein>
    <submittedName>
        <fullName evidence="2">Uncharacterized protein</fullName>
    </submittedName>
</protein>
<dbReference type="Proteomes" id="UP000594435">
    <property type="component" value="Chromosome 1"/>
</dbReference>
<dbReference type="AlphaFoldDB" id="A0AAJ4IAD7"/>
<name>A0AAJ4IAD7_9VIBR</name>
<dbReference type="EMBL" id="CP065217">
    <property type="protein sequence ID" value="QPL52939.1"/>
    <property type="molecule type" value="Genomic_DNA"/>
</dbReference>
<dbReference type="RefSeq" id="WP_193157513.1">
    <property type="nucleotide sequence ID" value="NZ_CP065217.1"/>
</dbReference>
<evidence type="ECO:0000313" key="2">
    <source>
        <dbReference type="EMBL" id="QPL52939.1"/>
    </source>
</evidence>